<evidence type="ECO:0008006" key="3">
    <source>
        <dbReference type="Google" id="ProtNLM"/>
    </source>
</evidence>
<dbReference type="Proteomes" id="UP001305421">
    <property type="component" value="Chromosome"/>
</dbReference>
<gene>
    <name evidence="1" type="ORF">PDM28_18330</name>
</gene>
<sequence length="222" mass="23302">MQRVDPTPGAARTLSQLLGAATPAAGAATAADVAPAIPAGPTLAEERAATLEQARIEGLRAGEAAAAAALEKHLREQTNALQAAHDTRLQMLEEQQRHLSELLAQVPVCVDRMETQLLEDAVVLAYAAVVRVCGSSSADFRQVCAQLLDEQRERPVLLRVAPSLHPLVEGLADAQVRVEPAVGLLPGQVQLQTSNGIVDGGLDVRLDAIRAAFLSGLAAQPR</sequence>
<dbReference type="RefSeq" id="WP_311183146.1">
    <property type="nucleotide sequence ID" value="NZ_CP115543.1"/>
</dbReference>
<organism evidence="1 2">
    <name type="scientific">Stenotrophomonas aracearum</name>
    <dbReference type="NCBI Taxonomy" id="3003272"/>
    <lineage>
        <taxon>Bacteria</taxon>
        <taxon>Pseudomonadati</taxon>
        <taxon>Pseudomonadota</taxon>
        <taxon>Gammaproteobacteria</taxon>
        <taxon>Lysobacterales</taxon>
        <taxon>Lysobacteraceae</taxon>
        <taxon>Stenotrophomonas</taxon>
    </lineage>
</organism>
<keyword evidence="2" id="KW-1185">Reference proteome</keyword>
<proteinExistence type="predicted"/>
<evidence type="ECO:0000313" key="1">
    <source>
        <dbReference type="EMBL" id="WNH48590.1"/>
    </source>
</evidence>
<accession>A0ABY9YDU1</accession>
<name>A0ABY9YDU1_9GAMM</name>
<protein>
    <recommendedName>
        <fullName evidence="3">Flagellar assembly protein FliH/Type III secretion system HrpE domain-containing protein</fullName>
    </recommendedName>
</protein>
<reference evidence="1 2" key="1">
    <citation type="submission" date="2022-12" db="EMBL/GenBank/DDBJ databases">
        <title>Two new species, Stenotrophomonas aracearum and Stenotrophomonas oahuensis, isolated from Anthurium (Araceae family) in Hawaii.</title>
        <authorList>
            <person name="Chunag S.C."/>
            <person name="Dobhal S."/>
            <person name="Alvarez A."/>
            <person name="Arif M."/>
        </authorList>
    </citation>
    <scope>NUCLEOTIDE SEQUENCE [LARGE SCALE GENOMIC DNA]</scope>
    <source>
        <strain evidence="1 2">A5588</strain>
    </source>
</reference>
<evidence type="ECO:0000313" key="2">
    <source>
        <dbReference type="Proteomes" id="UP001305421"/>
    </source>
</evidence>
<dbReference type="EMBL" id="CP115543">
    <property type="protein sequence ID" value="WNH48590.1"/>
    <property type="molecule type" value="Genomic_DNA"/>
</dbReference>